<evidence type="ECO:0000313" key="4">
    <source>
        <dbReference type="EMBL" id="KAF9485907.1"/>
    </source>
</evidence>
<gene>
    <name evidence="4" type="ORF">BDN70DRAFT_870852</name>
</gene>
<evidence type="ECO:0000259" key="3">
    <source>
        <dbReference type="Pfam" id="PF20497"/>
    </source>
</evidence>
<organism evidence="4 5">
    <name type="scientific">Pholiota conissans</name>
    <dbReference type="NCBI Taxonomy" id="109636"/>
    <lineage>
        <taxon>Eukaryota</taxon>
        <taxon>Fungi</taxon>
        <taxon>Dikarya</taxon>
        <taxon>Basidiomycota</taxon>
        <taxon>Agaricomycotina</taxon>
        <taxon>Agaricomycetes</taxon>
        <taxon>Agaricomycetidae</taxon>
        <taxon>Agaricales</taxon>
        <taxon>Agaricineae</taxon>
        <taxon>Strophariaceae</taxon>
        <taxon>Pholiota</taxon>
    </lineage>
</organism>
<feature type="domain" description="SWI/SNF and RSC complexes subunit Ssr4 N-terminal" evidence="2">
    <location>
        <begin position="26"/>
        <end position="141"/>
    </location>
</feature>
<dbReference type="Proteomes" id="UP000807469">
    <property type="component" value="Unassembled WGS sequence"/>
</dbReference>
<sequence length="347" mass="39363">MSVQFNQAAQEGIYLRFPDNIAPQRELNYDLAINLLTRGMAMAQSIPFTWSYIDKPMDGSIYLLFHPVNTPYVIDGIRFQDTEVKYSIPAGARELEVQEIKYGFIPNFQDTNASRLRRRYRLIKGGNPQLMLVYYTRGPPTQIPPALMNQPVRLTPMRSINEPAMFVAGDKIGQKVYPPGVGPMHGGGGGASNMVQPPIGMGMNFEQQRAMLAQQNSSMEALEQRRRERERQQQQERAAQRPRMVEEEDSGDEVDMISTRTLALARYKRNHDWMNDVFNQAAFGKRSAPPEATPYSIFSKTEIEEKTAKLQAELEALQTMSAQRRADKIRDVQSRQGDVPMGESIVV</sequence>
<dbReference type="InterPro" id="IPR046464">
    <property type="entry name" value="SWI-SNF_Ssr4_C"/>
</dbReference>
<dbReference type="Pfam" id="PF08549">
    <property type="entry name" value="SWI-SNF_Ssr4_N"/>
    <property type="match status" value="1"/>
</dbReference>
<proteinExistence type="predicted"/>
<keyword evidence="5" id="KW-1185">Reference proteome</keyword>
<reference evidence="4" key="1">
    <citation type="submission" date="2020-11" db="EMBL/GenBank/DDBJ databases">
        <authorList>
            <consortium name="DOE Joint Genome Institute"/>
            <person name="Ahrendt S."/>
            <person name="Riley R."/>
            <person name="Andreopoulos W."/>
            <person name="Labutti K."/>
            <person name="Pangilinan J."/>
            <person name="Ruiz-Duenas F.J."/>
            <person name="Barrasa J.M."/>
            <person name="Sanchez-Garcia M."/>
            <person name="Camarero S."/>
            <person name="Miyauchi S."/>
            <person name="Serrano A."/>
            <person name="Linde D."/>
            <person name="Babiker R."/>
            <person name="Drula E."/>
            <person name="Ayuso-Fernandez I."/>
            <person name="Pacheco R."/>
            <person name="Padilla G."/>
            <person name="Ferreira P."/>
            <person name="Barriuso J."/>
            <person name="Kellner H."/>
            <person name="Castanera R."/>
            <person name="Alfaro M."/>
            <person name="Ramirez L."/>
            <person name="Pisabarro A.G."/>
            <person name="Kuo A."/>
            <person name="Tritt A."/>
            <person name="Lipzen A."/>
            <person name="He G."/>
            <person name="Yan M."/>
            <person name="Ng V."/>
            <person name="Cullen D."/>
            <person name="Martin F."/>
            <person name="Rosso M.-N."/>
            <person name="Henrissat B."/>
            <person name="Hibbett D."/>
            <person name="Martinez A.T."/>
            <person name="Grigoriev I.V."/>
        </authorList>
    </citation>
    <scope>NUCLEOTIDE SEQUENCE</scope>
    <source>
        <strain evidence="4">CIRM-BRFM 674</strain>
    </source>
</reference>
<dbReference type="AlphaFoldDB" id="A0A9P5ZCX0"/>
<dbReference type="GO" id="GO:0006338">
    <property type="term" value="P:chromatin remodeling"/>
    <property type="evidence" value="ECO:0007669"/>
    <property type="project" value="InterPro"/>
</dbReference>
<protein>
    <submittedName>
        <fullName evidence="4">Uncharacterized protein</fullName>
    </submittedName>
</protein>
<feature type="compositionally biased region" description="Basic and acidic residues" evidence="1">
    <location>
        <begin position="222"/>
        <end position="234"/>
    </location>
</feature>
<name>A0A9P5ZCX0_9AGAR</name>
<accession>A0A9P5ZCX0</accession>
<feature type="region of interest" description="Disordered" evidence="1">
    <location>
        <begin position="214"/>
        <end position="252"/>
    </location>
</feature>
<evidence type="ECO:0000313" key="5">
    <source>
        <dbReference type="Proteomes" id="UP000807469"/>
    </source>
</evidence>
<dbReference type="Pfam" id="PF20497">
    <property type="entry name" value="SWI-SNF_Ssr4_C"/>
    <property type="match status" value="1"/>
</dbReference>
<comment type="caution">
    <text evidence="4">The sequence shown here is derived from an EMBL/GenBank/DDBJ whole genome shotgun (WGS) entry which is preliminary data.</text>
</comment>
<evidence type="ECO:0000259" key="2">
    <source>
        <dbReference type="Pfam" id="PF08549"/>
    </source>
</evidence>
<feature type="domain" description="SWI/SNF and RSC complexes subunit Ssr4 C-terminal" evidence="3">
    <location>
        <begin position="246"/>
        <end position="279"/>
    </location>
</feature>
<dbReference type="InterPro" id="IPR013859">
    <property type="entry name" value="Ssr4_N"/>
</dbReference>
<dbReference type="EMBL" id="MU155133">
    <property type="protein sequence ID" value="KAF9485907.1"/>
    <property type="molecule type" value="Genomic_DNA"/>
</dbReference>
<evidence type="ECO:0000256" key="1">
    <source>
        <dbReference type="SAM" id="MobiDB-lite"/>
    </source>
</evidence>
<dbReference type="OrthoDB" id="5321006at2759"/>